<comment type="caution">
    <text evidence="9">The sequence shown here is derived from an EMBL/GenBank/DDBJ whole genome shotgun (WGS) entry which is preliminary data.</text>
</comment>
<organism evidence="9 10">
    <name type="scientific">Phytohabitans aurantiacus</name>
    <dbReference type="NCBI Taxonomy" id="3016789"/>
    <lineage>
        <taxon>Bacteria</taxon>
        <taxon>Bacillati</taxon>
        <taxon>Actinomycetota</taxon>
        <taxon>Actinomycetes</taxon>
        <taxon>Micromonosporales</taxon>
        <taxon>Micromonosporaceae</taxon>
    </lineage>
</organism>
<reference evidence="9" key="1">
    <citation type="submission" date="2022-12" db="EMBL/GenBank/DDBJ databases">
        <title>New Phytohabitans aurantiacus sp. RD004123 nov., an actinomycete isolated from soil.</title>
        <authorList>
            <person name="Triningsih D.W."/>
            <person name="Harunari E."/>
            <person name="Igarashi Y."/>
        </authorList>
    </citation>
    <scope>NUCLEOTIDE SEQUENCE</scope>
    <source>
        <strain evidence="9">RD004123</strain>
    </source>
</reference>
<evidence type="ECO:0000256" key="2">
    <source>
        <dbReference type="ARBA" id="ARBA00022692"/>
    </source>
</evidence>
<feature type="region of interest" description="Disordered" evidence="8">
    <location>
        <begin position="8"/>
        <end position="36"/>
    </location>
</feature>
<dbReference type="NCBIfam" id="TIGR00247">
    <property type="entry name" value="endolytic transglycosylase MltG"/>
    <property type="match status" value="1"/>
</dbReference>
<evidence type="ECO:0000256" key="8">
    <source>
        <dbReference type="SAM" id="MobiDB-lite"/>
    </source>
</evidence>
<evidence type="ECO:0000256" key="5">
    <source>
        <dbReference type="ARBA" id="ARBA00023239"/>
    </source>
</evidence>
<dbReference type="PANTHER" id="PTHR30518:SF2">
    <property type="entry name" value="ENDOLYTIC MUREIN TRANSGLYCOSYLASE"/>
    <property type="match status" value="1"/>
</dbReference>
<feature type="transmembrane region" description="Helical" evidence="7">
    <location>
        <begin position="40"/>
        <end position="61"/>
    </location>
</feature>
<comment type="similarity">
    <text evidence="7">Belongs to the transglycosylase MltG family.</text>
</comment>
<keyword evidence="3 7" id="KW-1133">Transmembrane helix</keyword>
<dbReference type="PANTHER" id="PTHR30518">
    <property type="entry name" value="ENDOLYTIC MUREIN TRANSGLYCOSYLASE"/>
    <property type="match status" value="1"/>
</dbReference>
<dbReference type="Pfam" id="PF02618">
    <property type="entry name" value="YceG"/>
    <property type="match status" value="1"/>
</dbReference>
<name>A0ABQ5R8R8_9ACTN</name>
<feature type="compositionally biased region" description="Basic residues" evidence="8">
    <location>
        <begin position="16"/>
        <end position="32"/>
    </location>
</feature>
<evidence type="ECO:0000256" key="3">
    <source>
        <dbReference type="ARBA" id="ARBA00022989"/>
    </source>
</evidence>
<feature type="site" description="Important for catalytic activity" evidence="7">
    <location>
        <position position="270"/>
    </location>
</feature>
<evidence type="ECO:0000256" key="4">
    <source>
        <dbReference type="ARBA" id="ARBA00023136"/>
    </source>
</evidence>
<gene>
    <name evidence="7" type="primary">mltG</name>
    <name evidence="9" type="ORF">Pa4123_72480</name>
</gene>
<comment type="subcellular location">
    <subcellularLocation>
        <location evidence="7">Cell membrane</location>
        <topology evidence="7">Single-pass membrane protein</topology>
    </subcellularLocation>
</comment>
<evidence type="ECO:0000313" key="9">
    <source>
        <dbReference type="EMBL" id="GLI01971.1"/>
    </source>
</evidence>
<protein>
    <recommendedName>
        <fullName evidence="7">Endolytic murein transglycosylase</fullName>
        <ecNumber evidence="7">4.2.2.29</ecNumber>
    </recommendedName>
    <alternativeName>
        <fullName evidence="7">Peptidoglycan lytic transglycosylase</fullName>
    </alternativeName>
    <alternativeName>
        <fullName evidence="7">Peptidoglycan polymerization terminase</fullName>
    </alternativeName>
</protein>
<evidence type="ECO:0000256" key="6">
    <source>
        <dbReference type="ARBA" id="ARBA00023316"/>
    </source>
</evidence>
<dbReference type="Proteomes" id="UP001144280">
    <property type="component" value="Unassembled WGS sequence"/>
</dbReference>
<dbReference type="Gene3D" id="3.30.1490.480">
    <property type="entry name" value="Endolytic murein transglycosylase"/>
    <property type="match status" value="1"/>
</dbReference>
<sequence length="397" mass="43040">MIDELELAFDDPGDKGRHRRGRRRASDRKKGKGGGAGKSIVALLMSVVLLGALGAGVWYGFDRVQNFFTTPDYSGGGTGEVTIQVKKGDTATDIGNTLVQADVVKSAKAFVNAANENSRSANIQPGTYKVRLQMRATDALALLLDPKNRQVNGHTIPEGLSAKATYKELEKDTGIPAAEFEKAAKDPLALGIPEWWFTRTDGKKVTPSIEGFLFPDTYEFDANATADTVIRAMVQRFLTVTGGMKFAEAVQPLSISPYEALIVASLAQAEAGITEDLAKVARVAYNRLYKDFPCNCLEMDVTVNYWFELNGKPRKASKNMTVAELDDPKNPYNRKLRGLIPTPIDNPGKAALEGAIKPTGGDIYYFVAIDKSGKSAFARTSAEHEANKAIARKNGVL</sequence>
<keyword evidence="6 7" id="KW-0961">Cell wall biogenesis/degradation</keyword>
<accession>A0ABQ5R8R8</accession>
<dbReference type="EMBL" id="BSDI01000052">
    <property type="protein sequence ID" value="GLI01971.1"/>
    <property type="molecule type" value="Genomic_DNA"/>
</dbReference>
<dbReference type="EC" id="4.2.2.29" evidence="7"/>
<keyword evidence="4 7" id="KW-0472">Membrane</keyword>
<keyword evidence="10" id="KW-1185">Reference proteome</keyword>
<keyword evidence="2 7" id="KW-0812">Transmembrane</keyword>
<keyword evidence="1 7" id="KW-1003">Cell membrane</keyword>
<keyword evidence="5 7" id="KW-0456">Lyase</keyword>
<dbReference type="InterPro" id="IPR003770">
    <property type="entry name" value="MLTG-like"/>
</dbReference>
<evidence type="ECO:0000313" key="10">
    <source>
        <dbReference type="Proteomes" id="UP001144280"/>
    </source>
</evidence>
<proteinExistence type="inferred from homology"/>
<evidence type="ECO:0000256" key="1">
    <source>
        <dbReference type="ARBA" id="ARBA00022475"/>
    </source>
</evidence>
<evidence type="ECO:0000256" key="7">
    <source>
        <dbReference type="HAMAP-Rule" id="MF_02065"/>
    </source>
</evidence>
<comment type="function">
    <text evidence="7">Functions as a peptidoglycan terminase that cleaves nascent peptidoglycan strands endolytically to terminate their elongation.</text>
</comment>
<comment type="catalytic activity">
    <reaction evidence="7">
        <text>a peptidoglycan chain = a peptidoglycan chain with N-acetyl-1,6-anhydromuramyl-[peptide] at the reducing end + a peptidoglycan chain with N-acetylglucosamine at the non-reducing end.</text>
        <dbReference type="EC" id="4.2.2.29"/>
    </reaction>
</comment>
<dbReference type="RefSeq" id="WP_281903428.1">
    <property type="nucleotide sequence ID" value="NZ_BSDI01000052.1"/>
</dbReference>
<dbReference type="HAMAP" id="MF_02065">
    <property type="entry name" value="MltG"/>
    <property type="match status" value="1"/>
</dbReference>